<reference evidence="2 3" key="1">
    <citation type="submission" date="2016-10" db="EMBL/GenBank/DDBJ databases">
        <authorList>
            <person name="de Groot N.N."/>
        </authorList>
    </citation>
    <scope>NUCLEOTIDE SEQUENCE [LARGE SCALE GENOMIC DNA]</scope>
    <source>
        <strain evidence="2 3">DSM 22489</strain>
    </source>
</reference>
<keyword evidence="3" id="KW-1185">Reference proteome</keyword>
<dbReference type="EMBL" id="FNVA01000005">
    <property type="protein sequence ID" value="SEG46564.1"/>
    <property type="molecule type" value="Genomic_DNA"/>
</dbReference>
<feature type="signal peptide" evidence="1">
    <location>
        <begin position="1"/>
        <end position="22"/>
    </location>
</feature>
<keyword evidence="1" id="KW-0732">Signal</keyword>
<gene>
    <name evidence="2" type="ORF">SAMN05421819_3080</name>
</gene>
<dbReference type="AlphaFoldDB" id="A0A1H6AEH5"/>
<dbReference type="Proteomes" id="UP000236728">
    <property type="component" value="Unassembled WGS sequence"/>
</dbReference>
<organism evidence="2 3">
    <name type="scientific">Bryocella elongata</name>
    <dbReference type="NCBI Taxonomy" id="863522"/>
    <lineage>
        <taxon>Bacteria</taxon>
        <taxon>Pseudomonadati</taxon>
        <taxon>Acidobacteriota</taxon>
        <taxon>Terriglobia</taxon>
        <taxon>Terriglobales</taxon>
        <taxon>Acidobacteriaceae</taxon>
        <taxon>Bryocella</taxon>
    </lineage>
</organism>
<sequence length="446" mass="46499">MKAIRRMIVMAAGCLAVLGADGQYVNCGSSTATQLVCLVPYGTGAANQTNGTAIPTTSIFNAPIGSQLTQLPSASSAPGTVILTIHGNPEPYYNLGPILIDRPDSVGQGHLIVGFSAQQYRFDHLDGTPINAVPLVFVEGSGSNVQTYEQTEKADIRLNQYTFVGILGLPKKTDISVTVPYNRIAIGATSTPTAVYTSSSVNTAQGHYNAGFAKGIGDIVLNAKHVLWSGGDEGRMSVSTGFGLRLPTGDALNYLGSGAYGYNVYALAADKRRFSTHVKIGYQWNTNSVLLNVSGAAGQNQRLPGGLQTAVGADFGATRHFTISADVVSNEFQNSPSISVVQYGSTVAGAGATGTTVPSTASCQTGVVALTAVSTLCTANIVNKTFTTANFSGGIKWKPFVRGGLVLYGNVLVPINDVGLRSKPSPSVGVSYNFKGLDKAPSWLNR</sequence>
<name>A0A1H6AEH5_9BACT</name>
<accession>A0A1H6AEH5</accession>
<evidence type="ECO:0000256" key="1">
    <source>
        <dbReference type="SAM" id="SignalP"/>
    </source>
</evidence>
<proteinExistence type="predicted"/>
<protein>
    <submittedName>
        <fullName evidence="2">Uncharacterized protein</fullName>
    </submittedName>
</protein>
<evidence type="ECO:0000313" key="3">
    <source>
        <dbReference type="Proteomes" id="UP000236728"/>
    </source>
</evidence>
<feature type="chain" id="PRO_5009292599" evidence="1">
    <location>
        <begin position="23"/>
        <end position="446"/>
    </location>
</feature>
<evidence type="ECO:0000313" key="2">
    <source>
        <dbReference type="EMBL" id="SEG46564.1"/>
    </source>
</evidence>